<accession>A0A7U2I570</accession>
<name>A0A7U2I570_PHANO</name>
<reference evidence="2" key="1">
    <citation type="journal article" date="2021" name="BMC Genomics">
        <title>Chromosome-level genome assembly and manually-curated proteome of model necrotroph Parastagonospora nodorum Sn15 reveals a genome-wide trove of candidate effector homologs, and redundancy of virulence-related functions within an accessory chromosome.</title>
        <authorList>
            <person name="Bertazzoni S."/>
            <person name="Jones D.A.B."/>
            <person name="Phan H.T."/>
            <person name="Tan K.-C."/>
            <person name="Hane J.K."/>
        </authorList>
    </citation>
    <scope>NUCLEOTIDE SEQUENCE [LARGE SCALE GENOMIC DNA]</scope>
    <source>
        <strain evidence="2">SN15 / ATCC MYA-4574 / FGSC 10173)</strain>
    </source>
</reference>
<gene>
    <name evidence="1" type="ORF">JI435_417580</name>
</gene>
<organism evidence="1 2">
    <name type="scientific">Phaeosphaeria nodorum (strain SN15 / ATCC MYA-4574 / FGSC 10173)</name>
    <name type="common">Glume blotch fungus</name>
    <name type="synonym">Parastagonospora nodorum</name>
    <dbReference type="NCBI Taxonomy" id="321614"/>
    <lineage>
        <taxon>Eukaryota</taxon>
        <taxon>Fungi</taxon>
        <taxon>Dikarya</taxon>
        <taxon>Ascomycota</taxon>
        <taxon>Pezizomycotina</taxon>
        <taxon>Dothideomycetes</taxon>
        <taxon>Pleosporomycetidae</taxon>
        <taxon>Pleosporales</taxon>
        <taxon>Pleosporineae</taxon>
        <taxon>Phaeosphaeriaceae</taxon>
        <taxon>Parastagonospora</taxon>
    </lineage>
</organism>
<dbReference type="EMBL" id="CP069035">
    <property type="protein sequence ID" value="QRD02134.1"/>
    <property type="molecule type" value="Genomic_DNA"/>
</dbReference>
<dbReference type="AlphaFoldDB" id="A0A7U2I570"/>
<dbReference type="Proteomes" id="UP000663193">
    <property type="component" value="Chromosome 13"/>
</dbReference>
<evidence type="ECO:0000313" key="2">
    <source>
        <dbReference type="Proteomes" id="UP000663193"/>
    </source>
</evidence>
<sequence>MASKLIDGSHASRLNLSPRRYPHPTHLLIAAHRSISNAIEYDSYRVGKSTGIISADLPRISCRPLVSCLHADIGLVPLSNTDISYAREKGVSAVTRILYSSSSLN</sequence>
<keyword evidence="2" id="KW-1185">Reference proteome</keyword>
<protein>
    <submittedName>
        <fullName evidence="1">Uncharacterized protein</fullName>
    </submittedName>
</protein>
<proteinExistence type="predicted"/>
<dbReference type="VEuPathDB" id="FungiDB:JI435_417580"/>
<evidence type="ECO:0000313" key="1">
    <source>
        <dbReference type="EMBL" id="QRD02134.1"/>
    </source>
</evidence>